<feature type="non-terminal residue" evidence="3">
    <location>
        <position position="1"/>
    </location>
</feature>
<feature type="compositionally biased region" description="Low complexity" evidence="1">
    <location>
        <begin position="76"/>
        <end position="85"/>
    </location>
</feature>
<gene>
    <name evidence="3" type="ORF">IPOD504_LOCUS6171</name>
</gene>
<dbReference type="EMBL" id="OW152830">
    <property type="protein sequence ID" value="CAH2048556.1"/>
    <property type="molecule type" value="Genomic_DNA"/>
</dbReference>
<evidence type="ECO:0000313" key="4">
    <source>
        <dbReference type="Proteomes" id="UP000837857"/>
    </source>
</evidence>
<accession>A0ABN8I6D4</accession>
<name>A0ABN8I6D4_9NEOP</name>
<evidence type="ECO:0000256" key="1">
    <source>
        <dbReference type="SAM" id="MobiDB-lite"/>
    </source>
</evidence>
<evidence type="ECO:0000256" key="2">
    <source>
        <dbReference type="SAM" id="SignalP"/>
    </source>
</evidence>
<keyword evidence="2" id="KW-0732">Signal</keyword>
<reference evidence="3" key="1">
    <citation type="submission" date="2022-03" db="EMBL/GenBank/DDBJ databases">
        <authorList>
            <person name="Martin H S."/>
        </authorList>
    </citation>
    <scope>NUCLEOTIDE SEQUENCE</scope>
</reference>
<sequence length="101" mass="11890">MSSSRKVLWLCALALFIFIAQIQSKPLDETNESALQNSRAQDEEMMDTAESQNPFLPRFAMKKLKERREKARAQRRQNQAARRTQPSPSQSNCPQRRYYRK</sequence>
<feature type="region of interest" description="Disordered" evidence="1">
    <location>
        <begin position="28"/>
        <end position="101"/>
    </location>
</feature>
<proteinExistence type="predicted"/>
<evidence type="ECO:0000313" key="3">
    <source>
        <dbReference type="EMBL" id="CAH2048556.1"/>
    </source>
</evidence>
<keyword evidence="4" id="KW-1185">Reference proteome</keyword>
<protein>
    <submittedName>
        <fullName evidence="3">Uncharacterized protein</fullName>
    </submittedName>
</protein>
<dbReference type="Proteomes" id="UP000837857">
    <property type="component" value="Chromosome 18"/>
</dbReference>
<feature type="signal peptide" evidence="2">
    <location>
        <begin position="1"/>
        <end position="24"/>
    </location>
</feature>
<organism evidence="3 4">
    <name type="scientific">Iphiclides podalirius</name>
    <name type="common">scarce swallowtail</name>
    <dbReference type="NCBI Taxonomy" id="110791"/>
    <lineage>
        <taxon>Eukaryota</taxon>
        <taxon>Metazoa</taxon>
        <taxon>Ecdysozoa</taxon>
        <taxon>Arthropoda</taxon>
        <taxon>Hexapoda</taxon>
        <taxon>Insecta</taxon>
        <taxon>Pterygota</taxon>
        <taxon>Neoptera</taxon>
        <taxon>Endopterygota</taxon>
        <taxon>Lepidoptera</taxon>
        <taxon>Glossata</taxon>
        <taxon>Ditrysia</taxon>
        <taxon>Papilionoidea</taxon>
        <taxon>Papilionidae</taxon>
        <taxon>Papilioninae</taxon>
        <taxon>Iphiclides</taxon>
    </lineage>
</organism>
<feature type="chain" id="PRO_5047161300" evidence="2">
    <location>
        <begin position="25"/>
        <end position="101"/>
    </location>
</feature>